<keyword evidence="9 10" id="KW-0511">Multifunctional enzyme</keyword>
<dbReference type="eggNOG" id="COG0665">
    <property type="taxonomic scope" value="Bacteria"/>
</dbReference>
<name>M5DTG2_9GAMM</name>
<dbReference type="InterPro" id="IPR047785">
    <property type="entry name" value="tRNA_MNMC2"/>
</dbReference>
<dbReference type="HOGENOM" id="CLU_022427_1_0_6"/>
<dbReference type="AlphaFoldDB" id="M5DTG2"/>
<dbReference type="KEGG" id="tol:TOL_2310"/>
<dbReference type="NCBIfam" id="NF033855">
    <property type="entry name" value="tRNA_MNMC2"/>
    <property type="match status" value="1"/>
</dbReference>
<evidence type="ECO:0000256" key="9">
    <source>
        <dbReference type="ARBA" id="ARBA00023268"/>
    </source>
</evidence>
<dbReference type="SUPFAM" id="SSF51905">
    <property type="entry name" value="FAD/NAD(P)-binding domain"/>
    <property type="match status" value="1"/>
</dbReference>
<keyword evidence="3 10" id="KW-0285">Flavoprotein</keyword>
<feature type="domain" description="MnmC-like methyltransferase" evidence="12">
    <location>
        <begin position="136"/>
        <end position="262"/>
    </location>
</feature>
<dbReference type="Gene3D" id="3.50.50.60">
    <property type="entry name" value="FAD/NAD(P)-binding domain"/>
    <property type="match status" value="1"/>
</dbReference>
<evidence type="ECO:0000259" key="11">
    <source>
        <dbReference type="Pfam" id="PF01266"/>
    </source>
</evidence>
<keyword evidence="6 10" id="KW-0819">tRNA processing</keyword>
<dbReference type="GO" id="GO:0004808">
    <property type="term" value="F:tRNA (5-methylaminomethyl-2-thiouridylate)(34)-methyltransferase activity"/>
    <property type="evidence" value="ECO:0007669"/>
    <property type="project" value="UniProtKB-EC"/>
</dbReference>
<dbReference type="Gene3D" id="3.30.9.10">
    <property type="entry name" value="D-Amino Acid Oxidase, subunit A, domain 2"/>
    <property type="match status" value="1"/>
</dbReference>
<dbReference type="GO" id="GO:0005737">
    <property type="term" value="C:cytoplasm"/>
    <property type="evidence" value="ECO:0007669"/>
    <property type="project" value="UniProtKB-SubCell"/>
</dbReference>
<keyword evidence="4 10" id="KW-0808">Transferase</keyword>
<comment type="subcellular location">
    <subcellularLocation>
        <location evidence="10">Cytoplasm</location>
    </subcellularLocation>
</comment>
<dbReference type="GO" id="GO:0016645">
    <property type="term" value="F:oxidoreductase activity, acting on the CH-NH group of donors"/>
    <property type="evidence" value="ECO:0007669"/>
    <property type="project" value="InterPro"/>
</dbReference>
<feature type="domain" description="FAD dependent oxidoreductase" evidence="11">
    <location>
        <begin position="292"/>
        <end position="647"/>
    </location>
</feature>
<dbReference type="EMBL" id="HF680312">
    <property type="protein sequence ID" value="CCU72712.1"/>
    <property type="molecule type" value="Genomic_DNA"/>
</dbReference>
<dbReference type="NCBIfam" id="TIGR03197">
    <property type="entry name" value="MnmC_Cterm"/>
    <property type="match status" value="1"/>
</dbReference>
<dbReference type="GeneID" id="79177109"/>
<dbReference type="eggNOG" id="COG4121">
    <property type="taxonomic scope" value="Bacteria"/>
</dbReference>
<keyword evidence="14" id="KW-1185">Reference proteome</keyword>
<comment type="similarity">
    <text evidence="10">In the C-terminal section; belongs to the DAO family.</text>
</comment>
<dbReference type="InterPro" id="IPR029063">
    <property type="entry name" value="SAM-dependent_MTases_sf"/>
</dbReference>
<dbReference type="InterPro" id="IPR008471">
    <property type="entry name" value="MnmC-like_methylTransf"/>
</dbReference>
<protein>
    <recommendedName>
        <fullName evidence="10">tRNA 5-methylaminomethyl-2-thiouridine biosynthesis bifunctional protein MnmC</fullName>
        <shortName evidence="10">tRNA mnm(5)s(2)U biosynthesis bifunctional protein</shortName>
    </recommendedName>
    <domain>
        <recommendedName>
            <fullName evidence="10">tRNA (mnm(5)s(2)U34)-methyltransferase</fullName>
            <ecNumber evidence="10">2.1.1.61</ecNumber>
        </recommendedName>
    </domain>
    <domain>
        <recommendedName>
            <fullName evidence="10">FAD-dependent cmnm(5)s(2)U34 oxidoreductase</fullName>
            <ecNumber evidence="10">1.5.-.-</ecNumber>
        </recommendedName>
    </domain>
</protein>
<dbReference type="PANTHER" id="PTHR13847:SF283">
    <property type="entry name" value="TRNA 5-METHYLAMINOMETHYL-2-THIOURIDINE BIOSYNTHESIS BIFUNCTIONAL PROTEIN MNMC"/>
    <property type="match status" value="1"/>
</dbReference>
<dbReference type="EC" id="2.1.1.61" evidence="10"/>
<dbReference type="Pfam" id="PF05430">
    <property type="entry name" value="Methyltransf_30"/>
    <property type="match status" value="1"/>
</dbReference>
<dbReference type="PANTHER" id="PTHR13847">
    <property type="entry name" value="SARCOSINE DEHYDROGENASE-RELATED"/>
    <property type="match status" value="1"/>
</dbReference>
<sequence>MSEENQISEICQAFEASVSTANLALKWSEAGLPVSTQFNDPYFSLKNGLAETDYVFIQHNQLRERWATWQGPFCVIETGFGTGLNFLATWRAFQQSNKQRSQQESAEENDLWLHFTSIEKYPLSKEQLAQALALWPELADLTQALLEQYPHLTSGFHHLRWPEQRISLTLIFADVHDALKELTGPVHAWYLDGFSPAKNPEMWTDELYERMRHLSRNPQPGKEASVATFTAASQVRRGLQGAGFKVHNPEGFGGKRHMLAGIYHAQCGPEQPPYFQQEPWLIAPNPRGNREVTIIGAGLAGCHSARSLAEAGFKVTLIDALGIAQCASGNPQGGLYVKLAADDKATHTDFYLEAYELALRSVKAQLGDGDEHNRGWQSCGVMQLASSEKEAARQAQFIAIRQPPSALIEVRDNGLFYPQAGWVAPARLCEALVRHPNIRFEQAELTGLTPTDRDDALWQLSFASGEQRSASTVVIATAWQAKELLTDAYLPVKNIRGQLTYLDATSAPAMPHVLCANSYMAPPLSGQLCLGATYNLNDPSTELRDSDHQTNLDHLKEFGDEWQSMATHNKIVGGRVGFRCTTPDYLPMVGPLADTRPFAKAFKQLSKNTKQIPQVEAPLIPGLFVNIGHGSRGLVSAPLCAEILTDLITGRSSCVSRTILEAVLPVRFLVRDIARRKVPNDHYD</sequence>
<dbReference type="STRING" id="187493.CN03_06720"/>
<feature type="region of interest" description="FAD-dependent cmnm(5)s(2)U34 oxidoreductase" evidence="10">
    <location>
        <begin position="295"/>
        <end position="684"/>
    </location>
</feature>
<dbReference type="HAMAP" id="MF_01102">
    <property type="entry name" value="MnmC"/>
    <property type="match status" value="1"/>
</dbReference>
<evidence type="ECO:0000256" key="8">
    <source>
        <dbReference type="ARBA" id="ARBA00023002"/>
    </source>
</evidence>
<keyword evidence="1 10" id="KW-0963">Cytoplasm</keyword>
<comment type="cofactor">
    <cofactor evidence="10">
        <name>FAD</name>
        <dbReference type="ChEBI" id="CHEBI:57692"/>
    </cofactor>
</comment>
<dbReference type="Proteomes" id="UP000011866">
    <property type="component" value="Chromosome"/>
</dbReference>
<reference evidence="13 14" key="1">
    <citation type="journal article" date="2013" name="Genome Announc.">
        <title>Genome Sequence of Thalassolituus oleivorans MIL-1 (DSM 14913T).</title>
        <authorList>
            <person name="Golyshin P.N."/>
            <person name="Werner J."/>
            <person name="Chernikova T.N."/>
            <person name="Tran H."/>
            <person name="Ferrer M."/>
            <person name="Yakimov M.M."/>
            <person name="Teeling H."/>
            <person name="Golyshina O.V."/>
        </authorList>
    </citation>
    <scope>NUCLEOTIDE SEQUENCE [LARGE SCALE GENOMIC DNA]</scope>
    <source>
        <strain evidence="13 14">MIL-1</strain>
    </source>
</reference>
<comment type="function">
    <text evidence="10">Catalyzes the last two steps in the biosynthesis of 5-methylaminomethyl-2-thiouridine (mnm(5)s(2)U) at the wobble position (U34) in tRNA. Catalyzes the FAD-dependent demodification of cmnm(5)s(2)U34 to nm(5)s(2)U34, followed by the transfer of a methyl group from S-adenosyl-L-methionine to nm(5)s(2)U34, to form mnm(5)s(2)U34.</text>
</comment>
<keyword evidence="5 10" id="KW-0949">S-adenosyl-L-methionine</keyword>
<keyword evidence="7 10" id="KW-0274">FAD</keyword>
<dbReference type="RefSeq" id="WP_015487430.1">
    <property type="nucleotide sequence ID" value="NC_020888.1"/>
</dbReference>
<dbReference type="GO" id="GO:0002097">
    <property type="term" value="P:tRNA wobble base modification"/>
    <property type="evidence" value="ECO:0007669"/>
    <property type="project" value="UniProtKB-UniRule"/>
</dbReference>
<gene>
    <name evidence="10" type="primary">mnmC</name>
    <name evidence="13" type="ORF">TOL_2310</name>
</gene>
<dbReference type="Gene3D" id="3.40.50.150">
    <property type="entry name" value="Vaccinia Virus protein VP39"/>
    <property type="match status" value="1"/>
</dbReference>
<dbReference type="NCBIfam" id="NF002481">
    <property type="entry name" value="PRK01747.1-2"/>
    <property type="match status" value="1"/>
</dbReference>
<keyword evidence="2 10" id="KW-0489">Methyltransferase</keyword>
<organism evidence="13 14">
    <name type="scientific">Thalassolituus oleivorans MIL-1</name>
    <dbReference type="NCBI Taxonomy" id="1298593"/>
    <lineage>
        <taxon>Bacteria</taxon>
        <taxon>Pseudomonadati</taxon>
        <taxon>Pseudomonadota</taxon>
        <taxon>Gammaproteobacteria</taxon>
        <taxon>Oceanospirillales</taxon>
        <taxon>Oceanospirillaceae</taxon>
        <taxon>Thalassolituus</taxon>
    </lineage>
</organism>
<evidence type="ECO:0000256" key="6">
    <source>
        <dbReference type="ARBA" id="ARBA00022694"/>
    </source>
</evidence>
<dbReference type="InterPro" id="IPR023032">
    <property type="entry name" value="tRNA_MAMT_biosynth_bifunc_MnmC"/>
</dbReference>
<feature type="region of interest" description="tRNA (mnm(5)s(2)U34)-methyltransferase" evidence="10">
    <location>
        <begin position="1"/>
        <end position="264"/>
    </location>
</feature>
<evidence type="ECO:0000256" key="4">
    <source>
        <dbReference type="ARBA" id="ARBA00022679"/>
    </source>
</evidence>
<evidence type="ECO:0000256" key="5">
    <source>
        <dbReference type="ARBA" id="ARBA00022691"/>
    </source>
</evidence>
<comment type="similarity">
    <text evidence="10">In the N-terminal section; belongs to the methyltransferase superfamily. tRNA (mnm(5)s(2)U34)-methyltransferase family.</text>
</comment>
<evidence type="ECO:0000256" key="3">
    <source>
        <dbReference type="ARBA" id="ARBA00022630"/>
    </source>
</evidence>
<accession>M5DTG2</accession>
<proteinExistence type="inferred from homology"/>
<dbReference type="GO" id="GO:0050660">
    <property type="term" value="F:flavin adenine dinucleotide binding"/>
    <property type="evidence" value="ECO:0007669"/>
    <property type="project" value="UniProtKB-UniRule"/>
</dbReference>
<comment type="catalytic activity">
    <reaction evidence="10">
        <text>5-aminomethyl-2-thiouridine(34) in tRNA + S-adenosyl-L-methionine = 5-methylaminomethyl-2-thiouridine(34) in tRNA + S-adenosyl-L-homocysteine + H(+)</text>
        <dbReference type="Rhea" id="RHEA:19569"/>
        <dbReference type="Rhea" id="RHEA-COMP:10195"/>
        <dbReference type="Rhea" id="RHEA-COMP:10197"/>
        <dbReference type="ChEBI" id="CHEBI:15378"/>
        <dbReference type="ChEBI" id="CHEBI:57856"/>
        <dbReference type="ChEBI" id="CHEBI:59789"/>
        <dbReference type="ChEBI" id="CHEBI:74454"/>
        <dbReference type="ChEBI" id="CHEBI:74455"/>
        <dbReference type="EC" id="2.1.1.61"/>
    </reaction>
</comment>
<evidence type="ECO:0000313" key="13">
    <source>
        <dbReference type="EMBL" id="CCU72712.1"/>
    </source>
</evidence>
<evidence type="ECO:0000256" key="1">
    <source>
        <dbReference type="ARBA" id="ARBA00022490"/>
    </source>
</evidence>
<dbReference type="InterPro" id="IPR006076">
    <property type="entry name" value="FAD-dep_OxRdtase"/>
</dbReference>
<dbReference type="Pfam" id="PF01266">
    <property type="entry name" value="DAO"/>
    <property type="match status" value="1"/>
</dbReference>
<evidence type="ECO:0000256" key="7">
    <source>
        <dbReference type="ARBA" id="ARBA00022827"/>
    </source>
</evidence>
<evidence type="ECO:0000313" key="14">
    <source>
        <dbReference type="Proteomes" id="UP000011866"/>
    </source>
</evidence>
<dbReference type="InterPro" id="IPR017610">
    <property type="entry name" value="tRNA_S-uridine_synth_MnmC_C"/>
</dbReference>
<dbReference type="SUPFAM" id="SSF54373">
    <property type="entry name" value="FAD-linked reductases, C-terminal domain"/>
    <property type="match status" value="1"/>
</dbReference>
<dbReference type="GO" id="GO:0032259">
    <property type="term" value="P:methylation"/>
    <property type="evidence" value="ECO:0007669"/>
    <property type="project" value="UniProtKB-KW"/>
</dbReference>
<evidence type="ECO:0000256" key="10">
    <source>
        <dbReference type="HAMAP-Rule" id="MF_01102"/>
    </source>
</evidence>
<keyword evidence="8 10" id="KW-0560">Oxidoreductase</keyword>
<dbReference type="PATRIC" id="fig|1298593.3.peg.2217"/>
<dbReference type="EC" id="1.5.-.-" evidence="10"/>
<evidence type="ECO:0000259" key="12">
    <source>
        <dbReference type="Pfam" id="PF05430"/>
    </source>
</evidence>
<dbReference type="InterPro" id="IPR036188">
    <property type="entry name" value="FAD/NAD-bd_sf"/>
</dbReference>
<evidence type="ECO:0000256" key="2">
    <source>
        <dbReference type="ARBA" id="ARBA00022603"/>
    </source>
</evidence>